<gene>
    <name evidence="2" type="ORF">GSPATT00009109001</name>
</gene>
<dbReference type="CDD" id="cd00167">
    <property type="entry name" value="SANT"/>
    <property type="match status" value="1"/>
</dbReference>
<dbReference type="InterPro" id="IPR001005">
    <property type="entry name" value="SANT/Myb"/>
</dbReference>
<dbReference type="InParanoid" id="A0CPK0"/>
<keyword evidence="3" id="KW-1185">Reference proteome</keyword>
<organism evidence="2 3">
    <name type="scientific">Paramecium tetraurelia</name>
    <dbReference type="NCBI Taxonomy" id="5888"/>
    <lineage>
        <taxon>Eukaryota</taxon>
        <taxon>Sar</taxon>
        <taxon>Alveolata</taxon>
        <taxon>Ciliophora</taxon>
        <taxon>Intramacronucleata</taxon>
        <taxon>Oligohymenophorea</taxon>
        <taxon>Peniculida</taxon>
        <taxon>Parameciidae</taxon>
        <taxon>Paramecium</taxon>
    </lineage>
</organism>
<evidence type="ECO:0000313" key="3">
    <source>
        <dbReference type="Proteomes" id="UP000000600"/>
    </source>
</evidence>
<proteinExistence type="predicted"/>
<reference evidence="2 3" key="1">
    <citation type="journal article" date="2006" name="Nature">
        <title>Global trends of whole-genome duplications revealed by the ciliate Paramecium tetraurelia.</title>
        <authorList>
            <consortium name="Genoscope"/>
            <person name="Aury J.-M."/>
            <person name="Jaillon O."/>
            <person name="Duret L."/>
            <person name="Noel B."/>
            <person name="Jubin C."/>
            <person name="Porcel B.M."/>
            <person name="Segurens B."/>
            <person name="Daubin V."/>
            <person name="Anthouard V."/>
            <person name="Aiach N."/>
            <person name="Arnaiz O."/>
            <person name="Billaut A."/>
            <person name="Beisson J."/>
            <person name="Blanc I."/>
            <person name="Bouhouche K."/>
            <person name="Camara F."/>
            <person name="Duharcourt S."/>
            <person name="Guigo R."/>
            <person name="Gogendeau D."/>
            <person name="Katinka M."/>
            <person name="Keller A.-M."/>
            <person name="Kissmehl R."/>
            <person name="Klotz C."/>
            <person name="Koll F."/>
            <person name="Le Moue A."/>
            <person name="Lepere C."/>
            <person name="Malinsky S."/>
            <person name="Nowacki M."/>
            <person name="Nowak J.K."/>
            <person name="Plattner H."/>
            <person name="Poulain J."/>
            <person name="Ruiz F."/>
            <person name="Serrano V."/>
            <person name="Zagulski M."/>
            <person name="Dessen P."/>
            <person name="Betermier M."/>
            <person name="Weissenbach J."/>
            <person name="Scarpelli C."/>
            <person name="Schachter V."/>
            <person name="Sperling L."/>
            <person name="Meyer E."/>
            <person name="Cohen J."/>
            <person name="Wincker P."/>
        </authorList>
    </citation>
    <scope>NUCLEOTIDE SEQUENCE [LARGE SCALE GENOMIC DNA]</scope>
    <source>
        <strain evidence="2 3">Stock d4-2</strain>
    </source>
</reference>
<evidence type="ECO:0000259" key="1">
    <source>
        <dbReference type="PROSITE" id="PS51294"/>
    </source>
</evidence>
<evidence type="ECO:0000313" key="2">
    <source>
        <dbReference type="EMBL" id="CAK72717.1"/>
    </source>
</evidence>
<dbReference type="EMBL" id="CT868130">
    <property type="protein sequence ID" value="CAK72717.1"/>
    <property type="molecule type" value="Genomic_DNA"/>
</dbReference>
<dbReference type="InterPro" id="IPR017930">
    <property type="entry name" value="Myb_dom"/>
</dbReference>
<dbReference type="SMART" id="SM00717">
    <property type="entry name" value="SANT"/>
    <property type="match status" value="1"/>
</dbReference>
<feature type="domain" description="HTH myb-type" evidence="1">
    <location>
        <begin position="100"/>
        <end position="154"/>
    </location>
</feature>
<dbReference type="RefSeq" id="XP_001440114.1">
    <property type="nucleotide sequence ID" value="XM_001440077.1"/>
</dbReference>
<dbReference type="KEGG" id="ptm:GSPATT00009109001"/>
<dbReference type="GO" id="GO:0006355">
    <property type="term" value="P:regulation of DNA-templated transcription"/>
    <property type="evidence" value="ECO:0000318"/>
    <property type="project" value="GO_Central"/>
</dbReference>
<name>A0CPK0_PARTE</name>
<sequence>MSNTNWQHEVSFDENKEILTFQTIWSEQESQEQGSLNNYFLAFSNYSTQNDQQNLVNFDCQDDVSAISEHFKVSIKKGPWKDQIKKNIHSTKMKKTQYKKKVKRIKEFQPEEDIRLLNLVHQHGTQFSRIVKQFPKRTVSMLKNRYYKNLRYRWEELMGIEYTQNEQESKTENQIDRMSEDSQFIDHQDLINMIPNSYSCPVISGMLSSFITKMDQFLKFQF</sequence>
<dbReference type="OrthoDB" id="298839at2759"/>
<dbReference type="GO" id="GO:0000981">
    <property type="term" value="F:DNA-binding transcription factor activity, RNA polymerase II-specific"/>
    <property type="evidence" value="ECO:0000318"/>
    <property type="project" value="GO_Central"/>
</dbReference>
<dbReference type="HOGENOM" id="CLU_1247459_0_0_1"/>
<protein>
    <recommendedName>
        <fullName evidence="1">HTH myb-type domain-containing protein</fullName>
    </recommendedName>
</protein>
<dbReference type="GO" id="GO:0005634">
    <property type="term" value="C:nucleus"/>
    <property type="evidence" value="ECO:0000318"/>
    <property type="project" value="GO_Central"/>
</dbReference>
<dbReference type="SUPFAM" id="SSF46689">
    <property type="entry name" value="Homeodomain-like"/>
    <property type="match status" value="1"/>
</dbReference>
<dbReference type="GO" id="GO:0000978">
    <property type="term" value="F:RNA polymerase II cis-regulatory region sequence-specific DNA binding"/>
    <property type="evidence" value="ECO:0000318"/>
    <property type="project" value="GO_Central"/>
</dbReference>
<dbReference type="AlphaFoldDB" id="A0CPK0"/>
<dbReference type="GeneID" id="5025899"/>
<accession>A0CPK0</accession>
<dbReference type="Gene3D" id="1.10.10.60">
    <property type="entry name" value="Homeodomain-like"/>
    <property type="match status" value="1"/>
</dbReference>
<dbReference type="OMA" id="IWSEQES"/>
<dbReference type="Proteomes" id="UP000000600">
    <property type="component" value="Unassembled WGS sequence"/>
</dbReference>
<dbReference type="PROSITE" id="PS51294">
    <property type="entry name" value="HTH_MYB"/>
    <property type="match status" value="1"/>
</dbReference>
<dbReference type="InterPro" id="IPR009057">
    <property type="entry name" value="Homeodomain-like_sf"/>
</dbReference>
<dbReference type="Pfam" id="PF00249">
    <property type="entry name" value="Myb_DNA-binding"/>
    <property type="match status" value="1"/>
</dbReference>